<reference evidence="22" key="1">
    <citation type="journal article" date="2019" name="Int. J. Syst. Evol. Microbiol.">
        <title>The Global Catalogue of Microorganisms (GCM) 10K type strain sequencing project: providing services to taxonomists for standard genome sequencing and annotation.</title>
        <authorList>
            <consortium name="The Broad Institute Genomics Platform"/>
            <consortium name="The Broad Institute Genome Sequencing Center for Infectious Disease"/>
            <person name="Wu L."/>
            <person name="Ma J."/>
        </authorList>
    </citation>
    <scope>NUCLEOTIDE SEQUENCE [LARGE SCALE GENOMIC DNA]</scope>
    <source>
        <strain evidence="22">CGMCC 1.16306</strain>
    </source>
</reference>
<name>A0ABW2MTG5_9FLAO</name>
<keyword evidence="7" id="KW-0645">Protease</keyword>
<comment type="similarity">
    <text evidence="4">In the N-terminal section; belongs to the glycosyltransferase 51 family.</text>
</comment>
<evidence type="ECO:0000313" key="22">
    <source>
        <dbReference type="Proteomes" id="UP001596415"/>
    </source>
</evidence>
<evidence type="ECO:0000256" key="10">
    <source>
        <dbReference type="ARBA" id="ARBA00022801"/>
    </source>
</evidence>
<evidence type="ECO:0000256" key="15">
    <source>
        <dbReference type="ARBA" id="ARBA00023316"/>
    </source>
</evidence>
<keyword evidence="5" id="KW-1003">Cell membrane</keyword>
<comment type="similarity">
    <text evidence="3">In the C-terminal section; belongs to the transpeptidase family.</text>
</comment>
<sequence length="772" mass="87386">MATATNKKKSETPVGKHIRTFWKIFAIGIGLILLMFLFASWGFFGSLPDETSLENPEKNLATEIIATDGKVIGKFYKENRTPVPYEELPDHLVNALIATEDVRFYDHSGIDAKGTVRAFVFLGSKGGASTITQQLAKLFFTEQVSRNKLQRGLQKIKEWVIATRLERRYTKEEIITMYFNEYDFLNQAVGIESAANIYFDKAPTDLTTVESAMLVGMFKNSSLYNPLRNPVGVKNRRNVVLAQMEKYDFISESVKDSLQALPLEFTYTPQGHDEGIATYFREYARAYMQDWIDKNPKTDGSKYNVYSDGLKVFTTIDSRMQTYAEQAMDDHLSNLQKEFDRQNESNKTAPFRDLTDEETEQIMRTAMKRSDRWRELEKQGKSEKEIIASFKKKTKMRIFTWKNEEHVIDTTMTPMDSIRYYKSFLQASLMSMTPQTGEVKAWVGGIDYKHFKYDMVKTGKRQIGSTFKPFVYATAIDQMHMSPCDTLPNTPFTIPAGTYGLLKPWTPKNSGGTSGGMLTLKDALAQSINTVTARLMYRVGPRPVIDLVKKMGVDTKDMPEAPSIALGTADVSLYEMVGAYSVFANQGVYVKPTLISRIEDKNGTVLYQNVPETKDVISEESAYVTVSLMEGVTQSGSGNRLRSKWRVNDPVYKRAVTGYPYEFKNPIAGKTGTTQNNSDGWFMGMVPNLVTGVWVGGEDRATHFQNTGYGQGATMALPIWAMYMKKCYANEELDVSDERFKRPSKLTITTDCASWKEENSDIDGDDTDEFDF</sequence>
<protein>
    <submittedName>
        <fullName evidence="21">Penicillin-binding protein 1A</fullName>
    </submittedName>
</protein>
<keyword evidence="6" id="KW-0121">Carboxypeptidase</keyword>
<keyword evidence="8" id="KW-0328">Glycosyltransferase</keyword>
<accession>A0ABW2MTG5</accession>
<keyword evidence="9" id="KW-0808">Transferase</keyword>
<keyword evidence="13 18" id="KW-0472">Membrane</keyword>
<evidence type="ECO:0000256" key="18">
    <source>
        <dbReference type="SAM" id="Phobius"/>
    </source>
</evidence>
<evidence type="ECO:0000256" key="1">
    <source>
        <dbReference type="ARBA" id="ARBA00004236"/>
    </source>
</evidence>
<evidence type="ECO:0000259" key="19">
    <source>
        <dbReference type="Pfam" id="PF00905"/>
    </source>
</evidence>
<evidence type="ECO:0000256" key="4">
    <source>
        <dbReference type="ARBA" id="ARBA00007739"/>
    </source>
</evidence>
<evidence type="ECO:0000313" key="21">
    <source>
        <dbReference type="EMBL" id="MFC7356091.1"/>
    </source>
</evidence>
<evidence type="ECO:0000256" key="16">
    <source>
        <dbReference type="ARBA" id="ARBA00034000"/>
    </source>
</evidence>
<evidence type="ECO:0000259" key="20">
    <source>
        <dbReference type="Pfam" id="PF00912"/>
    </source>
</evidence>
<evidence type="ECO:0000256" key="14">
    <source>
        <dbReference type="ARBA" id="ARBA00023268"/>
    </source>
</evidence>
<keyword evidence="10" id="KW-0378">Hydrolase</keyword>
<keyword evidence="18" id="KW-1133">Transmembrane helix</keyword>
<dbReference type="PANTHER" id="PTHR32282">
    <property type="entry name" value="BINDING PROTEIN TRANSPEPTIDASE, PUTATIVE-RELATED"/>
    <property type="match status" value="1"/>
</dbReference>
<feature type="transmembrane region" description="Helical" evidence="18">
    <location>
        <begin position="21"/>
        <end position="44"/>
    </location>
</feature>
<keyword evidence="22" id="KW-1185">Reference proteome</keyword>
<dbReference type="InterPro" id="IPR050396">
    <property type="entry name" value="Glycosyltr_51/Transpeptidase"/>
</dbReference>
<dbReference type="SUPFAM" id="SSF53955">
    <property type="entry name" value="Lysozyme-like"/>
    <property type="match status" value="1"/>
</dbReference>
<dbReference type="InterPro" id="IPR001460">
    <property type="entry name" value="PCN-bd_Tpept"/>
</dbReference>
<evidence type="ECO:0000256" key="9">
    <source>
        <dbReference type="ARBA" id="ARBA00022679"/>
    </source>
</evidence>
<evidence type="ECO:0000256" key="12">
    <source>
        <dbReference type="ARBA" id="ARBA00022984"/>
    </source>
</evidence>
<evidence type="ECO:0000256" key="13">
    <source>
        <dbReference type="ARBA" id="ARBA00023136"/>
    </source>
</evidence>
<evidence type="ECO:0000256" key="11">
    <source>
        <dbReference type="ARBA" id="ARBA00022960"/>
    </source>
</evidence>
<feature type="domain" description="Penicillin-binding protein transpeptidase" evidence="19">
    <location>
        <begin position="431"/>
        <end position="688"/>
    </location>
</feature>
<comment type="catalytic activity">
    <reaction evidence="16">
        <text>Preferential cleavage: (Ac)2-L-Lys-D-Ala-|-D-Ala. Also transpeptidation of peptidyl-alanyl moieties that are N-acyl substituents of D-alanine.</text>
        <dbReference type="EC" id="3.4.16.4"/>
    </reaction>
</comment>
<feature type="domain" description="Glycosyl transferase family 51" evidence="20">
    <location>
        <begin position="68"/>
        <end position="245"/>
    </location>
</feature>
<comment type="subcellular location">
    <subcellularLocation>
        <location evidence="1">Cell membrane</location>
    </subcellularLocation>
</comment>
<keyword evidence="11" id="KW-0133">Cell shape</keyword>
<proteinExistence type="inferred from homology"/>
<keyword evidence="12" id="KW-0573">Peptidoglycan synthesis</keyword>
<evidence type="ECO:0000256" key="5">
    <source>
        <dbReference type="ARBA" id="ARBA00022475"/>
    </source>
</evidence>
<dbReference type="InterPro" id="IPR023346">
    <property type="entry name" value="Lysozyme-like_dom_sf"/>
</dbReference>
<gene>
    <name evidence="21" type="ORF">ACFQO1_00200</name>
</gene>
<evidence type="ECO:0000256" key="3">
    <source>
        <dbReference type="ARBA" id="ARBA00007090"/>
    </source>
</evidence>
<dbReference type="PANTHER" id="PTHR32282:SF11">
    <property type="entry name" value="PENICILLIN-BINDING PROTEIN 1B"/>
    <property type="match status" value="1"/>
</dbReference>
<dbReference type="InterPro" id="IPR001264">
    <property type="entry name" value="Glyco_trans_51"/>
</dbReference>
<dbReference type="Gene3D" id="1.10.3810.10">
    <property type="entry name" value="Biosynthetic peptidoglycan transglycosylase-like"/>
    <property type="match status" value="1"/>
</dbReference>
<dbReference type="SUPFAM" id="SSF56601">
    <property type="entry name" value="beta-lactamase/transpeptidase-like"/>
    <property type="match status" value="1"/>
</dbReference>
<evidence type="ECO:0000256" key="8">
    <source>
        <dbReference type="ARBA" id="ARBA00022676"/>
    </source>
</evidence>
<organism evidence="21 22">
    <name type="scientific">Jejudonia soesokkakensis</name>
    <dbReference type="NCBI Taxonomy" id="1323432"/>
    <lineage>
        <taxon>Bacteria</taxon>
        <taxon>Pseudomonadati</taxon>
        <taxon>Bacteroidota</taxon>
        <taxon>Flavobacteriia</taxon>
        <taxon>Flavobacteriales</taxon>
        <taxon>Flavobacteriaceae</taxon>
        <taxon>Jejudonia</taxon>
    </lineage>
</organism>
<evidence type="ECO:0000256" key="2">
    <source>
        <dbReference type="ARBA" id="ARBA00004752"/>
    </source>
</evidence>
<comment type="catalytic activity">
    <reaction evidence="17">
        <text>[GlcNAc-(1-&gt;4)-Mur2Ac(oyl-L-Ala-gamma-D-Glu-L-Lys-D-Ala-D-Ala)](n)-di-trans,octa-cis-undecaprenyl diphosphate + beta-D-GlcNAc-(1-&gt;4)-Mur2Ac(oyl-L-Ala-gamma-D-Glu-L-Lys-D-Ala-D-Ala)-di-trans,octa-cis-undecaprenyl diphosphate = [GlcNAc-(1-&gt;4)-Mur2Ac(oyl-L-Ala-gamma-D-Glu-L-Lys-D-Ala-D-Ala)](n+1)-di-trans,octa-cis-undecaprenyl diphosphate + di-trans,octa-cis-undecaprenyl diphosphate + H(+)</text>
        <dbReference type="Rhea" id="RHEA:23708"/>
        <dbReference type="Rhea" id="RHEA-COMP:9602"/>
        <dbReference type="Rhea" id="RHEA-COMP:9603"/>
        <dbReference type="ChEBI" id="CHEBI:15378"/>
        <dbReference type="ChEBI" id="CHEBI:58405"/>
        <dbReference type="ChEBI" id="CHEBI:60033"/>
        <dbReference type="ChEBI" id="CHEBI:78435"/>
        <dbReference type="EC" id="2.4.99.28"/>
    </reaction>
</comment>
<evidence type="ECO:0000256" key="17">
    <source>
        <dbReference type="ARBA" id="ARBA00049902"/>
    </source>
</evidence>
<comment type="pathway">
    <text evidence="2">Cell wall biogenesis; peptidoglycan biosynthesis.</text>
</comment>
<keyword evidence="18" id="KW-0812">Transmembrane</keyword>
<dbReference type="Proteomes" id="UP001596415">
    <property type="component" value="Unassembled WGS sequence"/>
</dbReference>
<dbReference type="Pfam" id="PF00912">
    <property type="entry name" value="Transgly"/>
    <property type="match status" value="1"/>
</dbReference>
<dbReference type="InterPro" id="IPR036950">
    <property type="entry name" value="PBP_transglycosylase"/>
</dbReference>
<evidence type="ECO:0000256" key="6">
    <source>
        <dbReference type="ARBA" id="ARBA00022645"/>
    </source>
</evidence>
<keyword evidence="14" id="KW-0511">Multifunctional enzyme</keyword>
<dbReference type="EMBL" id="JBHTBN010000001">
    <property type="protein sequence ID" value="MFC7356091.1"/>
    <property type="molecule type" value="Genomic_DNA"/>
</dbReference>
<dbReference type="Pfam" id="PF00905">
    <property type="entry name" value="Transpeptidase"/>
    <property type="match status" value="1"/>
</dbReference>
<evidence type="ECO:0000256" key="7">
    <source>
        <dbReference type="ARBA" id="ARBA00022670"/>
    </source>
</evidence>
<comment type="caution">
    <text evidence="21">The sequence shown here is derived from an EMBL/GenBank/DDBJ whole genome shotgun (WGS) entry which is preliminary data.</text>
</comment>
<dbReference type="Gene3D" id="3.40.710.10">
    <property type="entry name" value="DD-peptidase/beta-lactamase superfamily"/>
    <property type="match status" value="2"/>
</dbReference>
<dbReference type="InterPro" id="IPR012338">
    <property type="entry name" value="Beta-lactam/transpept-like"/>
</dbReference>
<keyword evidence="15" id="KW-0961">Cell wall biogenesis/degradation</keyword>
<dbReference type="RefSeq" id="WP_380215504.1">
    <property type="nucleotide sequence ID" value="NZ_JBHTBN010000001.1"/>
</dbReference>